<dbReference type="OrthoDB" id="6798293at2759"/>
<proteinExistence type="predicted"/>
<name>A0A653D5G4_CALMS</name>
<keyword evidence="2" id="KW-1185">Reference proteome</keyword>
<gene>
    <name evidence="1" type="ORF">CALMAC_LOCUS14588</name>
</gene>
<evidence type="ECO:0000313" key="2">
    <source>
        <dbReference type="Proteomes" id="UP000410492"/>
    </source>
</evidence>
<sequence length="244" mass="28446">MYDTLGDGQNYTAGVSNDDQLLIKDLIAVNPGRLKDVFSDQAVIDWKTCASEAYDVIKANHFQNYLRNELLIQWTCITSLVDKYLKTWDNPPTFLDYSSCYSRFRRNLTDELLTYYEHCYKDKPFGHFAAMYDTLGDGQNYTTGVSEDDQLLIKDLIAVNPGRLKDVFSDQAVREWKACAFEAHNDIKAKHFQNYLRNELLIQWTCITSLVDKYLKTWDNPPTFSDYSSCYSRCEQDFKIRDTQ</sequence>
<dbReference type="AlphaFoldDB" id="A0A653D5G4"/>
<dbReference type="EMBL" id="CAACVG010010266">
    <property type="protein sequence ID" value="VEN55400.1"/>
    <property type="molecule type" value="Genomic_DNA"/>
</dbReference>
<accession>A0A653D5G4</accession>
<dbReference type="Proteomes" id="UP000410492">
    <property type="component" value="Unassembled WGS sequence"/>
</dbReference>
<protein>
    <submittedName>
        <fullName evidence="1">Uncharacterized protein</fullName>
    </submittedName>
</protein>
<evidence type="ECO:0000313" key="1">
    <source>
        <dbReference type="EMBL" id="VEN55400.1"/>
    </source>
</evidence>
<organism evidence="1 2">
    <name type="scientific">Callosobruchus maculatus</name>
    <name type="common">Southern cowpea weevil</name>
    <name type="synonym">Pulse bruchid</name>
    <dbReference type="NCBI Taxonomy" id="64391"/>
    <lineage>
        <taxon>Eukaryota</taxon>
        <taxon>Metazoa</taxon>
        <taxon>Ecdysozoa</taxon>
        <taxon>Arthropoda</taxon>
        <taxon>Hexapoda</taxon>
        <taxon>Insecta</taxon>
        <taxon>Pterygota</taxon>
        <taxon>Neoptera</taxon>
        <taxon>Endopterygota</taxon>
        <taxon>Coleoptera</taxon>
        <taxon>Polyphaga</taxon>
        <taxon>Cucujiformia</taxon>
        <taxon>Chrysomeloidea</taxon>
        <taxon>Chrysomelidae</taxon>
        <taxon>Bruchinae</taxon>
        <taxon>Bruchini</taxon>
        <taxon>Callosobruchus</taxon>
    </lineage>
</organism>
<reference evidence="1 2" key="1">
    <citation type="submission" date="2019-01" db="EMBL/GenBank/DDBJ databases">
        <authorList>
            <person name="Sayadi A."/>
        </authorList>
    </citation>
    <scope>NUCLEOTIDE SEQUENCE [LARGE SCALE GENOMIC DNA]</scope>
</reference>